<comment type="caution">
    <text evidence="1">The sequence shown here is derived from an EMBL/GenBank/DDBJ whole genome shotgun (WGS) entry which is preliminary data.</text>
</comment>
<dbReference type="EMBL" id="PVQB02000566">
    <property type="protein sequence ID" value="KAF4335375.1"/>
    <property type="molecule type" value="Genomic_DNA"/>
</dbReference>
<dbReference type="Proteomes" id="UP000730481">
    <property type="component" value="Unassembled WGS sequence"/>
</dbReference>
<organism evidence="1 2">
    <name type="scientific">Fusarium beomiforme</name>
    <dbReference type="NCBI Taxonomy" id="44412"/>
    <lineage>
        <taxon>Eukaryota</taxon>
        <taxon>Fungi</taxon>
        <taxon>Dikarya</taxon>
        <taxon>Ascomycota</taxon>
        <taxon>Pezizomycotina</taxon>
        <taxon>Sordariomycetes</taxon>
        <taxon>Hypocreomycetidae</taxon>
        <taxon>Hypocreales</taxon>
        <taxon>Nectriaceae</taxon>
        <taxon>Fusarium</taxon>
        <taxon>Fusarium burgessii species complex</taxon>
    </lineage>
</organism>
<reference evidence="1" key="2">
    <citation type="submission" date="2020-02" db="EMBL/GenBank/DDBJ databases">
        <title>Identification and distribution of gene clusters putatively required for synthesis of sphingolipid metabolism inhibitors in phylogenetically diverse species of the filamentous fungus Fusarium.</title>
        <authorList>
            <person name="Kim H.-S."/>
            <person name="Busman M."/>
            <person name="Brown D.W."/>
            <person name="Divon H."/>
            <person name="Uhlig S."/>
            <person name="Proctor R.H."/>
        </authorList>
    </citation>
    <scope>NUCLEOTIDE SEQUENCE</scope>
    <source>
        <strain evidence="1">NRRL 25174</strain>
    </source>
</reference>
<dbReference type="OrthoDB" id="4986691at2759"/>
<protein>
    <submittedName>
        <fullName evidence="1">Uncharacterized protein</fullName>
    </submittedName>
</protein>
<accession>A0A9P5AAQ2</accession>
<dbReference type="AlphaFoldDB" id="A0A9P5AAQ2"/>
<evidence type="ECO:0000313" key="2">
    <source>
        <dbReference type="Proteomes" id="UP000730481"/>
    </source>
</evidence>
<sequence length="613" mass="70121">MAPATESIESLTANTSDVERLSKHHHNFKSLMRIFDVDRQHNILTFPGIPAWIEKPNDNSNVHHETAEQFDREIGEIPDILEPNDQPEMQEFRFRVLMRGYYSDLKTSITNLQGNSDKIDMPSPAAILQAYDENPGIRSFINNIASLCTKPTFIPALNKHVSLPEGEKICPEAFVFAHAIQILLFAPKTWDPERQYSRDHKYTHQFPYCNTLGLDATDPESDARHHISEKDIRRAILLFYHLIKRRDGSSVWIPISTTDSNLEIADDETDTTDDIAPIKWHDSFDVGTLLLDTFTTRTPTKILPQRLRSLGEPELPPISVKKFRQDLDLLHERHEQPEFMSILSKIQRLVTRVPYNLGISGMNHLVQRLSGGTSNSNIDWLSPIVTVEECVDWESPGCPEINNLGYEESSEHDSQAAWTLFEHRKNVLVSFDWRNKMVFDLEEPPFLATIDTAKRVIKQLQDPEIEQSLINGRGETEVDAIIEKYNMILRDPTGGLSLLDAQVIIDESKRMPSNRNDCIHWACYYSPIMTRAIELAWKYCRDDKEQVVVYVEDPWIQCIVVALFVTAGFSVGTIRSSDNDDKQANIVAQWKNKASSLEILVANMDPKVLEFNL</sequence>
<gene>
    <name evidence="1" type="ORF">FBEOM_10784</name>
</gene>
<proteinExistence type="predicted"/>
<reference evidence="1" key="1">
    <citation type="journal article" date="2017" name="Mycologia">
        <title>Fusarium algeriense, sp. nov., a novel toxigenic crown rot pathogen of durum wheat from Algeria is nested in the Fusarium burgessii species complex.</title>
        <authorList>
            <person name="Laraba I."/>
            <person name="Keddad A."/>
            <person name="Boureghda H."/>
            <person name="Abdallah N."/>
            <person name="Vaughan M.M."/>
            <person name="Proctor R.H."/>
            <person name="Busman M."/>
            <person name="O'Donnell K."/>
        </authorList>
    </citation>
    <scope>NUCLEOTIDE SEQUENCE</scope>
    <source>
        <strain evidence="1">NRRL 25174</strain>
    </source>
</reference>
<name>A0A9P5AAQ2_9HYPO</name>
<evidence type="ECO:0000313" key="1">
    <source>
        <dbReference type="EMBL" id="KAF4335375.1"/>
    </source>
</evidence>
<keyword evidence="2" id="KW-1185">Reference proteome</keyword>